<reference evidence="2 3" key="1">
    <citation type="submission" date="2018-03" db="EMBL/GenBank/DDBJ databases">
        <title>The ancient ancestry and fast evolution of plastids.</title>
        <authorList>
            <person name="Moore K.R."/>
            <person name="Magnabosco C."/>
            <person name="Momper L."/>
            <person name="Gold D.A."/>
            <person name="Bosak T."/>
            <person name="Fournier G.P."/>
        </authorList>
    </citation>
    <scope>NUCLEOTIDE SEQUENCE [LARGE SCALE GENOMIC DNA]</scope>
    <source>
        <strain evidence="2 3">CCALA 016</strain>
    </source>
</reference>
<dbReference type="OrthoDB" id="9803035at2"/>
<sequence length="236" mass="26143">MTHLTSVTPNLSEKKNTAIDSRVSPWLTNLAYPLGCQLILPSYFGKIDVVGRENVPLTEPVIVAPIHRSRWDALVVPYAVGRWVSGRDLRFMVSANEMKGLQGWFIRRLGGFPVNTNRPGVGSLIHSVELLCQGEMVVIFPEGGIFRDDIVHPLKPGIARIALEVKKLEPNSGLKILPLSIHYSDPYPKWGSDVRVKIGSALPVGDYLKGDMKDNAEQLTNDLYDSLKAIHEGQKP</sequence>
<dbReference type="PANTHER" id="PTHR31605:SF0">
    <property type="entry name" value="GLYCEROL-3-PHOSPHATE O-ACYLTRANSFERASE 1"/>
    <property type="match status" value="1"/>
</dbReference>
<evidence type="ECO:0000313" key="3">
    <source>
        <dbReference type="Proteomes" id="UP000239001"/>
    </source>
</evidence>
<name>A0A2T1M298_9CHRO</name>
<dbReference type="GO" id="GO:0008654">
    <property type="term" value="P:phospholipid biosynthetic process"/>
    <property type="evidence" value="ECO:0007669"/>
    <property type="project" value="TreeGrafter"/>
</dbReference>
<comment type="caution">
    <text evidence="2">The sequence shown here is derived from an EMBL/GenBank/DDBJ whole genome shotgun (WGS) entry which is preliminary data.</text>
</comment>
<accession>A0A2T1M298</accession>
<dbReference type="SMART" id="SM00563">
    <property type="entry name" value="PlsC"/>
    <property type="match status" value="1"/>
</dbReference>
<dbReference type="SUPFAM" id="SSF69593">
    <property type="entry name" value="Glycerol-3-phosphate (1)-acyltransferase"/>
    <property type="match status" value="1"/>
</dbReference>
<reference evidence="2 3" key="2">
    <citation type="submission" date="2018-03" db="EMBL/GenBank/DDBJ databases">
        <authorList>
            <person name="Keele B.F."/>
        </authorList>
    </citation>
    <scope>NUCLEOTIDE SEQUENCE [LARGE SCALE GENOMIC DNA]</scope>
    <source>
        <strain evidence="2 3">CCALA 016</strain>
    </source>
</reference>
<dbReference type="EMBL" id="PXOH01000002">
    <property type="protein sequence ID" value="PSF38881.1"/>
    <property type="molecule type" value="Genomic_DNA"/>
</dbReference>
<dbReference type="InterPro" id="IPR002123">
    <property type="entry name" value="Plipid/glycerol_acylTrfase"/>
</dbReference>
<dbReference type="Pfam" id="PF01553">
    <property type="entry name" value="Acyltransferase"/>
    <property type="match status" value="1"/>
</dbReference>
<dbReference type="InterPro" id="IPR052744">
    <property type="entry name" value="GPAT/DAPAT"/>
</dbReference>
<dbReference type="Proteomes" id="UP000239001">
    <property type="component" value="Unassembled WGS sequence"/>
</dbReference>
<dbReference type="RefSeq" id="WP_106455246.1">
    <property type="nucleotide sequence ID" value="NZ_PXOH01000002.1"/>
</dbReference>
<evidence type="ECO:0000259" key="1">
    <source>
        <dbReference type="SMART" id="SM00563"/>
    </source>
</evidence>
<keyword evidence="3" id="KW-1185">Reference proteome</keyword>
<keyword evidence="2" id="KW-0808">Transferase</keyword>
<evidence type="ECO:0000313" key="2">
    <source>
        <dbReference type="EMBL" id="PSF38881.1"/>
    </source>
</evidence>
<dbReference type="PANTHER" id="PTHR31605">
    <property type="entry name" value="GLYCEROL-3-PHOSPHATE O-ACYLTRANSFERASE 1"/>
    <property type="match status" value="1"/>
</dbReference>
<feature type="domain" description="Phospholipid/glycerol acyltransferase" evidence="1">
    <location>
        <begin position="61"/>
        <end position="184"/>
    </location>
</feature>
<dbReference type="GO" id="GO:0016287">
    <property type="term" value="F:glycerone-phosphate O-acyltransferase activity"/>
    <property type="evidence" value="ECO:0007669"/>
    <property type="project" value="TreeGrafter"/>
</dbReference>
<proteinExistence type="predicted"/>
<dbReference type="AlphaFoldDB" id="A0A2T1M298"/>
<organism evidence="2 3">
    <name type="scientific">Aphanothece hegewaldii CCALA 016</name>
    <dbReference type="NCBI Taxonomy" id="2107694"/>
    <lineage>
        <taxon>Bacteria</taxon>
        <taxon>Bacillati</taxon>
        <taxon>Cyanobacteriota</taxon>
        <taxon>Cyanophyceae</taxon>
        <taxon>Oscillatoriophycideae</taxon>
        <taxon>Chroococcales</taxon>
        <taxon>Aphanothecaceae</taxon>
        <taxon>Aphanothece</taxon>
    </lineage>
</organism>
<gene>
    <name evidence="2" type="ORF">C7H19_02150</name>
</gene>
<keyword evidence="2" id="KW-0012">Acyltransferase</keyword>
<protein>
    <submittedName>
        <fullName evidence="2">1-acyl-sn-glycerol-3-phosphate acyltransferase</fullName>
    </submittedName>
</protein>
<dbReference type="GO" id="GO:0004366">
    <property type="term" value="F:glycerol-3-phosphate O-acyltransferase activity"/>
    <property type="evidence" value="ECO:0007669"/>
    <property type="project" value="TreeGrafter"/>
</dbReference>